<dbReference type="GO" id="GO:0051301">
    <property type="term" value="P:cell division"/>
    <property type="evidence" value="ECO:0007669"/>
    <property type="project" value="UniProtKB-KW"/>
</dbReference>
<dbReference type="GO" id="GO:0008360">
    <property type="term" value="P:regulation of cell shape"/>
    <property type="evidence" value="ECO:0007669"/>
    <property type="project" value="UniProtKB-KW"/>
</dbReference>
<comment type="subcellular location">
    <subcellularLocation>
        <location evidence="1 7 8">Cytoplasm</location>
    </subcellularLocation>
</comment>
<dbReference type="GO" id="GO:0071555">
    <property type="term" value="P:cell wall organization"/>
    <property type="evidence" value="ECO:0007669"/>
    <property type="project" value="UniProtKB-KW"/>
</dbReference>
<dbReference type="GO" id="GO:0005737">
    <property type="term" value="C:cytoplasm"/>
    <property type="evidence" value="ECO:0007669"/>
    <property type="project" value="UniProtKB-SubCell"/>
</dbReference>
<proteinExistence type="inferred from homology"/>
<dbReference type="Gene3D" id="3.90.190.20">
    <property type="entry name" value="Mur ligase, C-terminal domain"/>
    <property type="match status" value="1"/>
</dbReference>
<dbReference type="InterPro" id="IPR013221">
    <property type="entry name" value="Mur_ligase_cen"/>
</dbReference>
<evidence type="ECO:0000256" key="6">
    <source>
        <dbReference type="ARBA" id="ARBA00022840"/>
    </source>
</evidence>
<dbReference type="Proteomes" id="UP000287394">
    <property type="component" value="Chromosome"/>
</dbReference>
<keyword evidence="4 7" id="KW-0436">Ligase</keyword>
<feature type="domain" description="Mur ligase C-terminal" evidence="9">
    <location>
        <begin position="301"/>
        <end position="416"/>
    </location>
</feature>
<comment type="pathway">
    <text evidence="2 7 8">Cell wall biogenesis; peptidoglycan biosynthesis.</text>
</comment>
<dbReference type="GO" id="GO:0005524">
    <property type="term" value="F:ATP binding"/>
    <property type="evidence" value="ECO:0007669"/>
    <property type="project" value="UniProtKB-UniRule"/>
</dbReference>
<name>A0A402D384_9BACT</name>
<evidence type="ECO:0000256" key="3">
    <source>
        <dbReference type="ARBA" id="ARBA00022490"/>
    </source>
</evidence>
<dbReference type="Gene3D" id="3.40.1190.10">
    <property type="entry name" value="Mur-like, catalytic domain"/>
    <property type="match status" value="1"/>
</dbReference>
<keyword evidence="3 7" id="KW-0963">Cytoplasm</keyword>
<protein>
    <recommendedName>
        <fullName evidence="7 8">UDP-N-acetylmuramoylalanine--D-glutamate ligase</fullName>
        <ecNumber evidence="7 8">6.3.2.9</ecNumber>
    </recommendedName>
    <alternativeName>
        <fullName evidence="7">D-glutamic acid-adding enzyme</fullName>
    </alternativeName>
    <alternativeName>
        <fullName evidence="7">UDP-N-acetylmuramoyl-L-alanyl-D-glutamate synthetase</fullName>
    </alternativeName>
</protein>
<dbReference type="PANTHER" id="PTHR43692:SF1">
    <property type="entry name" value="UDP-N-ACETYLMURAMOYLALANINE--D-GLUTAMATE LIGASE"/>
    <property type="match status" value="1"/>
</dbReference>
<feature type="domain" description="Mur ligase central" evidence="10">
    <location>
        <begin position="114"/>
        <end position="278"/>
    </location>
</feature>
<keyword evidence="7 8" id="KW-0132">Cell division</keyword>
<evidence type="ECO:0000259" key="9">
    <source>
        <dbReference type="Pfam" id="PF02875"/>
    </source>
</evidence>
<dbReference type="InterPro" id="IPR036615">
    <property type="entry name" value="Mur_ligase_C_dom_sf"/>
</dbReference>
<keyword evidence="6 7" id="KW-0067">ATP-binding</keyword>
<accession>A0A402D384</accession>
<dbReference type="NCBIfam" id="TIGR01087">
    <property type="entry name" value="murD"/>
    <property type="match status" value="1"/>
</dbReference>
<keyword evidence="12" id="KW-1185">Reference proteome</keyword>
<dbReference type="PANTHER" id="PTHR43692">
    <property type="entry name" value="UDP-N-ACETYLMURAMOYLALANINE--D-GLUTAMATE LIGASE"/>
    <property type="match status" value="1"/>
</dbReference>
<dbReference type="OrthoDB" id="9809796at2"/>
<dbReference type="InterPro" id="IPR004101">
    <property type="entry name" value="Mur_ligase_C"/>
</dbReference>
<keyword evidence="7 8" id="KW-0133">Cell shape</keyword>
<evidence type="ECO:0000256" key="4">
    <source>
        <dbReference type="ARBA" id="ARBA00022598"/>
    </source>
</evidence>
<dbReference type="FunCoup" id="A0A402D384">
    <property type="interactions" value="388"/>
</dbReference>
<evidence type="ECO:0000256" key="1">
    <source>
        <dbReference type="ARBA" id="ARBA00004496"/>
    </source>
</evidence>
<keyword evidence="7 8" id="KW-0961">Cell wall biogenesis/degradation</keyword>
<keyword evidence="7 8" id="KW-0573">Peptidoglycan synthesis</keyword>
<dbReference type="Gene3D" id="3.40.50.720">
    <property type="entry name" value="NAD(P)-binding Rossmann-like Domain"/>
    <property type="match status" value="1"/>
</dbReference>
<evidence type="ECO:0000313" key="11">
    <source>
        <dbReference type="EMBL" id="BDI28486.1"/>
    </source>
</evidence>
<dbReference type="EMBL" id="AP025739">
    <property type="protein sequence ID" value="BDI28486.1"/>
    <property type="molecule type" value="Genomic_DNA"/>
</dbReference>
<dbReference type="KEGG" id="ccot:CCAX7_005370"/>
<evidence type="ECO:0000259" key="10">
    <source>
        <dbReference type="Pfam" id="PF08245"/>
    </source>
</evidence>
<keyword evidence="5 7" id="KW-0547">Nucleotide-binding</keyword>
<reference evidence="11 12" key="1">
    <citation type="journal article" date="2019" name="Int. J. Syst. Evol. Microbiol.">
        <title>Capsulimonas corticalis gen. nov., sp. nov., an aerobic capsulated bacterium, of a novel bacterial order, Capsulimonadales ord. nov., of the class Armatimonadia of the phylum Armatimonadetes.</title>
        <authorList>
            <person name="Li J."/>
            <person name="Kudo C."/>
            <person name="Tonouchi A."/>
        </authorList>
    </citation>
    <scope>NUCLEOTIDE SEQUENCE [LARGE SCALE GENOMIC DNA]</scope>
    <source>
        <strain evidence="11 12">AX-7</strain>
    </source>
</reference>
<dbReference type="EC" id="6.3.2.9" evidence="7 8"/>
<dbReference type="SUPFAM" id="SSF51984">
    <property type="entry name" value="MurCD N-terminal domain"/>
    <property type="match status" value="1"/>
</dbReference>
<evidence type="ECO:0000313" key="12">
    <source>
        <dbReference type="Proteomes" id="UP000287394"/>
    </source>
</evidence>
<comment type="function">
    <text evidence="7 8">Cell wall formation. Catalyzes the addition of glutamate to the nucleotide precursor UDP-N-acetylmuramoyl-L-alanine (UMA).</text>
</comment>
<dbReference type="Pfam" id="PF21799">
    <property type="entry name" value="MurD-like_N"/>
    <property type="match status" value="1"/>
</dbReference>
<gene>
    <name evidence="7 11" type="primary">murD</name>
    <name evidence="11" type="ORF">CCAX7_005370</name>
</gene>
<feature type="binding site" evidence="7">
    <location>
        <begin position="116"/>
        <end position="122"/>
    </location>
    <ligand>
        <name>ATP</name>
        <dbReference type="ChEBI" id="CHEBI:30616"/>
    </ligand>
</feature>
<comment type="catalytic activity">
    <reaction evidence="7 8">
        <text>UDP-N-acetyl-alpha-D-muramoyl-L-alanine + D-glutamate + ATP = UDP-N-acetyl-alpha-D-muramoyl-L-alanyl-D-glutamate + ADP + phosphate + H(+)</text>
        <dbReference type="Rhea" id="RHEA:16429"/>
        <dbReference type="ChEBI" id="CHEBI:15378"/>
        <dbReference type="ChEBI" id="CHEBI:29986"/>
        <dbReference type="ChEBI" id="CHEBI:30616"/>
        <dbReference type="ChEBI" id="CHEBI:43474"/>
        <dbReference type="ChEBI" id="CHEBI:83898"/>
        <dbReference type="ChEBI" id="CHEBI:83900"/>
        <dbReference type="ChEBI" id="CHEBI:456216"/>
        <dbReference type="EC" id="6.3.2.9"/>
    </reaction>
</comment>
<evidence type="ECO:0000256" key="8">
    <source>
        <dbReference type="RuleBase" id="RU003664"/>
    </source>
</evidence>
<dbReference type="InterPro" id="IPR036565">
    <property type="entry name" value="Mur-like_cat_sf"/>
</dbReference>
<dbReference type="SUPFAM" id="SSF53244">
    <property type="entry name" value="MurD-like peptide ligases, peptide-binding domain"/>
    <property type="match status" value="1"/>
</dbReference>
<dbReference type="GO" id="GO:0008764">
    <property type="term" value="F:UDP-N-acetylmuramoylalanine-D-glutamate ligase activity"/>
    <property type="evidence" value="ECO:0007669"/>
    <property type="project" value="UniProtKB-UniRule"/>
</dbReference>
<dbReference type="Pfam" id="PF02875">
    <property type="entry name" value="Mur_ligase_C"/>
    <property type="match status" value="1"/>
</dbReference>
<dbReference type="GO" id="GO:0009252">
    <property type="term" value="P:peptidoglycan biosynthetic process"/>
    <property type="evidence" value="ECO:0007669"/>
    <property type="project" value="UniProtKB-UniRule"/>
</dbReference>
<dbReference type="InterPro" id="IPR005762">
    <property type="entry name" value="MurD"/>
</dbReference>
<sequence>MQEEFANKTIAVLGLARSGMACAEVLTALGATVRLYDSKPEAEIAGAVAAARALGIEPRVGGAAVDYAELDCLITSPGVRRDAAVLQDAVRAGVPVWSEIEAAYRVARAPMMAITGTNGKTTTTALLGEMTRAAGLKTFVAGNIAAGEIALPLIKAAFEAAPEDVIVAEISSFQLEWIEEFRPRVAALLNITPDHGDRQTPEEYAAAKWRIFENQGPSDTAVINEALLGDARLGKVAAKVEAFSHKNISERLSEFVQVSGLKLIGTHNQENVLAAALMARAFGVPPEAIQRAAAEFRGVVHRLEPVAEIDGVRYINNSMCTNADAFVRSLEAIEQPAVVVMGGVFKGGDLSTIARAVRDGDVRSVVLIGRSAPQIDEALRAGGYTATHRAESLQAATEQARDLARPGDVVVLAPACASFDMFKDFEDRGDQFKEAVRRLERVAL</sequence>
<dbReference type="SUPFAM" id="SSF53623">
    <property type="entry name" value="MurD-like peptide ligases, catalytic domain"/>
    <property type="match status" value="1"/>
</dbReference>
<comment type="similarity">
    <text evidence="7">Belongs to the MurCDEF family.</text>
</comment>
<evidence type="ECO:0000256" key="5">
    <source>
        <dbReference type="ARBA" id="ARBA00022741"/>
    </source>
</evidence>
<evidence type="ECO:0000256" key="7">
    <source>
        <dbReference type="HAMAP-Rule" id="MF_00639"/>
    </source>
</evidence>
<organism evidence="11 12">
    <name type="scientific">Capsulimonas corticalis</name>
    <dbReference type="NCBI Taxonomy" id="2219043"/>
    <lineage>
        <taxon>Bacteria</taxon>
        <taxon>Bacillati</taxon>
        <taxon>Armatimonadota</taxon>
        <taxon>Armatimonadia</taxon>
        <taxon>Capsulimonadales</taxon>
        <taxon>Capsulimonadaceae</taxon>
        <taxon>Capsulimonas</taxon>
    </lineage>
</organism>
<dbReference type="AlphaFoldDB" id="A0A402D384"/>
<evidence type="ECO:0000256" key="2">
    <source>
        <dbReference type="ARBA" id="ARBA00004752"/>
    </source>
</evidence>
<keyword evidence="7 8" id="KW-0131">Cell cycle</keyword>
<dbReference type="RefSeq" id="WP_119323949.1">
    <property type="nucleotide sequence ID" value="NZ_AP025739.1"/>
</dbReference>
<dbReference type="Pfam" id="PF08245">
    <property type="entry name" value="Mur_ligase_M"/>
    <property type="match status" value="1"/>
</dbReference>
<dbReference type="HAMAP" id="MF_00639">
    <property type="entry name" value="MurD"/>
    <property type="match status" value="1"/>
</dbReference>